<dbReference type="EMBL" id="FUEG01000017">
    <property type="protein sequence ID" value="SJL12480.1"/>
    <property type="molecule type" value="Genomic_DNA"/>
</dbReference>
<reference evidence="2" key="1">
    <citation type="journal article" date="2017" name="Nat. Ecol. Evol.">
        <title>Genome expansion and lineage-specific genetic innovations in the forest pathogenic fungi Armillaria.</title>
        <authorList>
            <person name="Sipos G."/>
            <person name="Prasanna A.N."/>
            <person name="Walter M.C."/>
            <person name="O'Connor E."/>
            <person name="Balint B."/>
            <person name="Krizsan K."/>
            <person name="Kiss B."/>
            <person name="Hess J."/>
            <person name="Varga T."/>
            <person name="Slot J."/>
            <person name="Riley R."/>
            <person name="Boka B."/>
            <person name="Rigling D."/>
            <person name="Barry K."/>
            <person name="Lee J."/>
            <person name="Mihaltcheva S."/>
            <person name="LaButti K."/>
            <person name="Lipzen A."/>
            <person name="Waldron R."/>
            <person name="Moloney N.M."/>
            <person name="Sperisen C."/>
            <person name="Kredics L."/>
            <person name="Vagvoelgyi C."/>
            <person name="Patrignani A."/>
            <person name="Fitzpatrick D."/>
            <person name="Nagy I."/>
            <person name="Doyle S."/>
            <person name="Anderson J.B."/>
            <person name="Grigoriev I.V."/>
            <person name="Gueldener U."/>
            <person name="Muensterkoetter M."/>
            <person name="Nagy L.G."/>
        </authorList>
    </citation>
    <scope>NUCLEOTIDE SEQUENCE [LARGE SCALE GENOMIC DNA]</scope>
    <source>
        <strain evidence="2">C18/9</strain>
    </source>
</reference>
<accession>A0A284RUR1</accession>
<dbReference type="AlphaFoldDB" id="A0A284RUR1"/>
<proteinExistence type="predicted"/>
<organism evidence="1 2">
    <name type="scientific">Armillaria ostoyae</name>
    <name type="common">Armillaria root rot fungus</name>
    <dbReference type="NCBI Taxonomy" id="47428"/>
    <lineage>
        <taxon>Eukaryota</taxon>
        <taxon>Fungi</taxon>
        <taxon>Dikarya</taxon>
        <taxon>Basidiomycota</taxon>
        <taxon>Agaricomycotina</taxon>
        <taxon>Agaricomycetes</taxon>
        <taxon>Agaricomycetidae</taxon>
        <taxon>Agaricales</taxon>
        <taxon>Marasmiineae</taxon>
        <taxon>Physalacriaceae</taxon>
        <taxon>Armillaria</taxon>
    </lineage>
</organism>
<evidence type="ECO:0000313" key="2">
    <source>
        <dbReference type="Proteomes" id="UP000219338"/>
    </source>
</evidence>
<sequence length="72" mass="7880">MQSPPEARWKEAFGNSWCPSVTTAGWPKCSPEMVEIISTRSLLQYHCCASSGYRDGVSIFPLITSVTVAPIC</sequence>
<name>A0A284RUR1_ARMOS</name>
<protein>
    <submittedName>
        <fullName evidence="1">Uncharacterized protein</fullName>
    </submittedName>
</protein>
<dbReference type="Proteomes" id="UP000219338">
    <property type="component" value="Unassembled WGS sequence"/>
</dbReference>
<gene>
    <name evidence="1" type="ORF">ARMOST_15907</name>
</gene>
<evidence type="ECO:0000313" key="1">
    <source>
        <dbReference type="EMBL" id="SJL12480.1"/>
    </source>
</evidence>
<keyword evidence="2" id="KW-1185">Reference proteome</keyword>